<organism evidence="4">
    <name type="scientific">Camponotus floridanus</name>
    <name type="common">Florida carpenter ant</name>
    <dbReference type="NCBI Taxonomy" id="104421"/>
    <lineage>
        <taxon>Eukaryota</taxon>
        <taxon>Metazoa</taxon>
        <taxon>Ecdysozoa</taxon>
        <taxon>Arthropoda</taxon>
        <taxon>Hexapoda</taxon>
        <taxon>Insecta</taxon>
        <taxon>Pterygota</taxon>
        <taxon>Neoptera</taxon>
        <taxon>Endopterygota</taxon>
        <taxon>Hymenoptera</taxon>
        <taxon>Apocrita</taxon>
        <taxon>Aculeata</taxon>
        <taxon>Formicoidea</taxon>
        <taxon>Formicidae</taxon>
        <taxon>Formicinae</taxon>
        <taxon>Camponotus</taxon>
    </lineage>
</organism>
<feature type="region of interest" description="Disordered" evidence="2">
    <location>
        <begin position="637"/>
        <end position="663"/>
    </location>
</feature>
<dbReference type="PANTHER" id="PTHR10380">
    <property type="entry name" value="CUTICLE PROTEIN"/>
    <property type="match status" value="1"/>
</dbReference>
<dbReference type="AlphaFoldDB" id="E2A4S6"/>
<feature type="region of interest" description="Disordered" evidence="2">
    <location>
        <begin position="138"/>
        <end position="164"/>
    </location>
</feature>
<feature type="compositionally biased region" description="Low complexity" evidence="2">
    <location>
        <begin position="650"/>
        <end position="663"/>
    </location>
</feature>
<dbReference type="Pfam" id="PF00379">
    <property type="entry name" value="Chitin_bind_4"/>
    <property type="match status" value="2"/>
</dbReference>
<evidence type="ECO:0000256" key="1">
    <source>
        <dbReference type="PROSITE-ProRule" id="PRU00497"/>
    </source>
</evidence>
<proteinExistence type="predicted"/>
<dbReference type="GO" id="GO:0062129">
    <property type="term" value="C:chitin-based extracellular matrix"/>
    <property type="evidence" value="ECO:0007669"/>
    <property type="project" value="TreeGrafter"/>
</dbReference>
<protein>
    <recommendedName>
        <fullName evidence="5">Cuticle protein 6</fullName>
    </recommendedName>
</protein>
<dbReference type="InterPro" id="IPR050468">
    <property type="entry name" value="Cuticle_Struct_Prot"/>
</dbReference>
<dbReference type="PROSITE" id="PS51155">
    <property type="entry name" value="CHIT_BIND_RR_2"/>
    <property type="match status" value="2"/>
</dbReference>
<accession>E2A4S6</accession>
<keyword evidence="4" id="KW-1185">Reference proteome</keyword>
<keyword evidence="1" id="KW-0193">Cuticle</keyword>
<dbReference type="OrthoDB" id="7222477at2759"/>
<feature type="region of interest" description="Disordered" evidence="2">
    <location>
        <begin position="63"/>
        <end position="84"/>
    </location>
</feature>
<feature type="compositionally biased region" description="Low complexity" evidence="2">
    <location>
        <begin position="371"/>
        <end position="388"/>
    </location>
</feature>
<evidence type="ECO:0000256" key="2">
    <source>
        <dbReference type="SAM" id="MobiDB-lite"/>
    </source>
</evidence>
<feature type="compositionally biased region" description="Polar residues" evidence="2">
    <location>
        <begin position="780"/>
        <end position="795"/>
    </location>
</feature>
<dbReference type="InterPro" id="IPR000618">
    <property type="entry name" value="Insect_cuticle"/>
</dbReference>
<dbReference type="PANTHER" id="PTHR10380:SF2">
    <property type="entry name" value="AGAP003037-PA"/>
    <property type="match status" value="1"/>
</dbReference>
<feature type="region of interest" description="Disordered" evidence="2">
    <location>
        <begin position="688"/>
        <end position="714"/>
    </location>
</feature>
<evidence type="ECO:0000313" key="3">
    <source>
        <dbReference type="EMBL" id="EFN71553.1"/>
    </source>
</evidence>
<feature type="region of interest" description="Disordered" evidence="2">
    <location>
        <begin position="744"/>
        <end position="861"/>
    </location>
</feature>
<dbReference type="GO" id="GO:0008010">
    <property type="term" value="F:structural constituent of chitin-based larval cuticle"/>
    <property type="evidence" value="ECO:0007669"/>
    <property type="project" value="TreeGrafter"/>
</dbReference>
<reference evidence="3 4" key="1">
    <citation type="journal article" date="2010" name="Science">
        <title>Genomic comparison of the ants Camponotus floridanus and Harpegnathos saltator.</title>
        <authorList>
            <person name="Bonasio R."/>
            <person name="Zhang G."/>
            <person name="Ye C."/>
            <person name="Mutti N.S."/>
            <person name="Fang X."/>
            <person name="Qin N."/>
            <person name="Donahue G."/>
            <person name="Yang P."/>
            <person name="Li Q."/>
            <person name="Li C."/>
            <person name="Zhang P."/>
            <person name="Huang Z."/>
            <person name="Berger S.L."/>
            <person name="Reinberg D."/>
            <person name="Wang J."/>
            <person name="Liebig J."/>
        </authorList>
    </citation>
    <scope>NUCLEOTIDE SEQUENCE [LARGE SCALE GENOMIC DNA]</scope>
    <source>
        <strain evidence="4">C129</strain>
    </source>
</reference>
<feature type="compositionally biased region" description="Polar residues" evidence="2">
    <location>
        <begin position="851"/>
        <end position="861"/>
    </location>
</feature>
<feature type="region of interest" description="Disordered" evidence="2">
    <location>
        <begin position="367"/>
        <end position="390"/>
    </location>
</feature>
<feature type="compositionally biased region" description="Basic and acidic residues" evidence="2">
    <location>
        <begin position="828"/>
        <end position="850"/>
    </location>
</feature>
<dbReference type="Proteomes" id="UP000000311">
    <property type="component" value="Unassembled WGS sequence"/>
</dbReference>
<dbReference type="InParanoid" id="E2A4S6"/>
<gene>
    <name evidence="3" type="ORF">EAG_14231</name>
</gene>
<dbReference type="EMBL" id="GL436732">
    <property type="protein sequence ID" value="EFN71553.1"/>
    <property type="molecule type" value="Genomic_DNA"/>
</dbReference>
<feature type="compositionally biased region" description="Acidic residues" evidence="2">
    <location>
        <begin position="150"/>
        <end position="163"/>
    </location>
</feature>
<evidence type="ECO:0008006" key="5">
    <source>
        <dbReference type="Google" id="ProtNLM"/>
    </source>
</evidence>
<dbReference type="OMA" id="HIDEPPE"/>
<evidence type="ECO:0000313" key="4">
    <source>
        <dbReference type="Proteomes" id="UP000000311"/>
    </source>
</evidence>
<name>E2A4S6_CAMFO</name>
<sequence length="1206" mass="135871">MLSGQPREEKRVSVIPACLLALTEARRVQIRPRAESETYYQEQDNQAAEDDFEDVAIYQPRTRALPSPRSKDGLHASKPPPVQTIRNYNKVNDDGSFTFGYEAADGSFKEETRGVDCVVRGKYGYIDPDGNKREFSYVSGNPCDPNAPKDEEEEVPEKEEEEISGPANYPVVRPVQRPIPVRPTYQPSSTTRAPTTIFQSEYQLDDDASQELTEEDLKPQLRPSAFRRPSTLVQITPSTAIYESSPSPNPAFYRLASTPTAQYQTTPSPVLRGQSTIASNVYQSLEATTRRPVTRQRPQSVAITPRPHVAQVAAQYVSPSSTERPDNLLYAQTHPTVSPLRTTTTSTPHLDFAAELERYVNTIGSHVSANPTARPQAAPQASPQTSSRVKLTGQTTVTAATATAAEPIYQSELVYDPSTGQYNTQLYQTLPQTVGDFSLSHKLQPIVPDAFHHAVQCRMEGSMYEALHIMTSMSQYQHMTPWLMAFFCLATAGCSNVTDQQTSETQHDHQVAILKQIRKVNEDGSYTYGYEAGDGSFKNLKLRYFRENLNGKYLLCQVESRDVLGNVKGTFGFIDADGEIKRVSYSSSNGTGFKATTMSPLQEHVSVVQSIPRVNRTLTTKKPSIVYATTTTEGSTKSSVVQSIPRTRKTTTSSTTTTTSTTTEAPKTILGHYLKGTSKNRPRFIINGQQRPIVLEESTDDEDSQINKPSTDDKNGVYRRIFLTKRPIEHSLPPISEDFVEKEDEAKITTGNSLRRQLNDETTKSNSDTADNNDDHSDVYSGSLSTTRPLFTTSAPPRIIQRVSSPSRTERPKIYVNRENLRSGGRFDNPKYEEPQIYETETKPNQEERTSTPQILLRSSTARVPVENREYVRQNAEPLFVRQQPEQYLRELPPRLLVQSQQGNLEDDDVYRAIPIGRILFRPPPNQQPVYSTTTDANVHYLTENPLPDHEDQARIAMNANYARARPVMRPLIYSEAERRQPALLRPIPGPMVHPDDRDYQATTPEYPYRPGALALPPEPPNPITPPLSRRDFQTLLRRLLVSQYGVQALSYPKSYLEDALYDQQPYPSYPAGYQAPLPRPELAYDQQAQYGERIPLRRPLYPRALNPTYQQFDDYHDGRYSKRVYRQKFYAQDIAEDGDEVLPAAIREALLLRMVNLAINAERSTMMPTTIMTTTTPSYRKTGPVRSVQIITDDEEEAKDSRKKM</sequence>